<evidence type="ECO:0000256" key="4">
    <source>
        <dbReference type="HAMAP-Rule" id="MF_00063"/>
    </source>
</evidence>
<dbReference type="NCBIfam" id="TIGR00434">
    <property type="entry name" value="cysH"/>
    <property type="match status" value="1"/>
</dbReference>
<dbReference type="HAMAP" id="MF_00063">
    <property type="entry name" value="CysH"/>
    <property type="match status" value="1"/>
</dbReference>
<feature type="active site" description="Nucleophile; cysteine thiosulfonate intermediate" evidence="4">
    <location>
        <position position="238"/>
    </location>
</feature>
<dbReference type="InterPro" id="IPR011800">
    <property type="entry name" value="PAPS_reductase_CysH"/>
</dbReference>
<comment type="caution">
    <text evidence="6">The sequence shown here is derived from an EMBL/GenBank/DDBJ whole genome shotgun (WGS) entry which is preliminary data.</text>
</comment>
<comment type="catalytic activity">
    <reaction evidence="4">
        <text>[thioredoxin]-disulfide + sulfite + adenosine 3',5'-bisphosphate + 2 H(+) = [thioredoxin]-dithiol + 3'-phosphoadenylyl sulfate</text>
        <dbReference type="Rhea" id="RHEA:11724"/>
        <dbReference type="Rhea" id="RHEA-COMP:10698"/>
        <dbReference type="Rhea" id="RHEA-COMP:10700"/>
        <dbReference type="ChEBI" id="CHEBI:15378"/>
        <dbReference type="ChEBI" id="CHEBI:17359"/>
        <dbReference type="ChEBI" id="CHEBI:29950"/>
        <dbReference type="ChEBI" id="CHEBI:50058"/>
        <dbReference type="ChEBI" id="CHEBI:58339"/>
        <dbReference type="ChEBI" id="CHEBI:58343"/>
        <dbReference type="EC" id="1.8.4.8"/>
    </reaction>
</comment>
<sequence length="244" mass="27952">MSVSNAVQTFSHSPNHAVDLDEVNPALAQASAEDRVAWALERFGSSVVLTSSFGAQAAVCLHLVTRQRPDIPVILVDTGYLFPETYRYIDALTERLELNLKVYRAELSPAWQEARFGRLWEQGVEGLDRYNEMNKVEPMQRALRELGAKAWIAGLRRQQSASRQHLQVLARQNGRTKVHPLVDWTDRDIYLYMTRHELPYHPLWHKGYVSIGDVHTTRPLGEGMTEEDTRFFGLKRECGLHERA</sequence>
<evidence type="ECO:0000256" key="2">
    <source>
        <dbReference type="ARBA" id="ARBA00022490"/>
    </source>
</evidence>
<comment type="function">
    <text evidence="4">Catalyzes the formation of sulfite from phosphoadenosine 5'-phosphosulfate (PAPS) using thioredoxin as an electron donor.</text>
</comment>
<comment type="similarity">
    <text evidence="1 4">Belongs to the PAPS reductase family. CysH subfamily.</text>
</comment>
<dbReference type="CDD" id="cd23945">
    <property type="entry name" value="PAPS_reductase"/>
    <property type="match status" value="1"/>
</dbReference>
<dbReference type="InterPro" id="IPR004511">
    <property type="entry name" value="PAPS/APS_Rdtase"/>
</dbReference>
<comment type="caution">
    <text evidence="4">Lacks conserved residue(s) required for the propagation of feature annotation.</text>
</comment>
<dbReference type="InterPro" id="IPR002500">
    <property type="entry name" value="PAPS_reduct_dom"/>
</dbReference>
<comment type="pathway">
    <text evidence="4">Sulfur metabolism; hydrogen sulfide biosynthesis; sulfite from sulfate: step 3/3.</text>
</comment>
<gene>
    <name evidence="4" type="primary">cysH</name>
    <name evidence="6" type="ORF">E4680_07710</name>
</gene>
<dbReference type="PANTHER" id="PTHR46509">
    <property type="entry name" value="PHOSPHOADENOSINE PHOSPHOSULFATE REDUCTASE"/>
    <property type="match status" value="1"/>
</dbReference>
<evidence type="ECO:0000259" key="5">
    <source>
        <dbReference type="Pfam" id="PF01507"/>
    </source>
</evidence>
<dbReference type="RefSeq" id="WP_135281828.1">
    <property type="nucleotide sequence ID" value="NZ_SRIO01000008.1"/>
</dbReference>
<dbReference type="PANTHER" id="PTHR46509:SF1">
    <property type="entry name" value="PHOSPHOADENOSINE PHOSPHOSULFATE REDUCTASE"/>
    <property type="match status" value="1"/>
</dbReference>
<dbReference type="UniPathway" id="UPA00140">
    <property type="reaction ID" value="UER00206"/>
</dbReference>
<organism evidence="6 7">
    <name type="scientific">Candidatus Macondimonas diazotrophica</name>
    <dbReference type="NCBI Taxonomy" id="2305248"/>
    <lineage>
        <taxon>Bacteria</taxon>
        <taxon>Pseudomonadati</taxon>
        <taxon>Pseudomonadota</taxon>
        <taxon>Gammaproteobacteria</taxon>
        <taxon>Chromatiales</taxon>
        <taxon>Ectothiorhodospiraceae</taxon>
        <taxon>Candidatus Macondimonas</taxon>
    </lineage>
</organism>
<dbReference type="Proteomes" id="UP000297890">
    <property type="component" value="Unassembled WGS sequence"/>
</dbReference>
<reference evidence="6 7" key="1">
    <citation type="journal article" date="2019" name="ISME J.">
        <title>Candidatus Macondimonas diazotrophica, a novel gammaproteobacterial genus dominating crude-oil-contaminated coastal sediments.</title>
        <authorList>
            <person name="Karthikeyan S."/>
            <person name="Konstantinidis K."/>
        </authorList>
    </citation>
    <scope>NUCLEOTIDE SEQUENCE [LARGE SCALE GENOMIC DNA]</scope>
    <source>
        <strain evidence="6 7">KTK01</strain>
    </source>
</reference>
<dbReference type="InterPro" id="IPR014729">
    <property type="entry name" value="Rossmann-like_a/b/a_fold"/>
</dbReference>
<proteinExistence type="inferred from homology"/>
<evidence type="ECO:0000313" key="6">
    <source>
        <dbReference type="EMBL" id="TFZ82582.1"/>
    </source>
</evidence>
<dbReference type="SUPFAM" id="SSF52402">
    <property type="entry name" value="Adenine nucleotide alpha hydrolases-like"/>
    <property type="match status" value="1"/>
</dbReference>
<evidence type="ECO:0000256" key="1">
    <source>
        <dbReference type="ARBA" id="ARBA00009732"/>
    </source>
</evidence>
<dbReference type="GO" id="GO:0005737">
    <property type="term" value="C:cytoplasm"/>
    <property type="evidence" value="ECO:0007669"/>
    <property type="project" value="UniProtKB-SubCell"/>
</dbReference>
<keyword evidence="7" id="KW-1185">Reference proteome</keyword>
<protein>
    <recommendedName>
        <fullName evidence="4">Phosphoadenosine 5'-phosphosulfate reductase</fullName>
        <shortName evidence="4">PAPS reductase</shortName>
        <ecNumber evidence="4">1.8.4.8</ecNumber>
    </recommendedName>
    <alternativeName>
        <fullName evidence="4">3'-phosphoadenylylsulfate reductase</fullName>
    </alternativeName>
    <alternativeName>
        <fullName evidence="4">PAPS reductase, thioredoxin dependent</fullName>
    </alternativeName>
    <alternativeName>
        <fullName evidence="4">PAPS sulfotransferase</fullName>
    </alternativeName>
    <alternativeName>
        <fullName evidence="4">PAdoPS reductase</fullName>
    </alternativeName>
</protein>
<dbReference type="EC" id="1.8.4.8" evidence="4"/>
<comment type="subcellular location">
    <subcellularLocation>
        <location evidence="4">Cytoplasm</location>
    </subcellularLocation>
</comment>
<dbReference type="Pfam" id="PF01507">
    <property type="entry name" value="PAPS_reduct"/>
    <property type="match status" value="1"/>
</dbReference>
<dbReference type="FunFam" id="3.40.50.620:FF:000043">
    <property type="entry name" value="Phosphoadenosine phosphosulfate reductase"/>
    <property type="match status" value="1"/>
</dbReference>
<keyword evidence="3 4" id="KW-0560">Oxidoreductase</keyword>
<dbReference type="GO" id="GO:0070814">
    <property type="term" value="P:hydrogen sulfide biosynthetic process"/>
    <property type="evidence" value="ECO:0007669"/>
    <property type="project" value="UniProtKB-UniRule"/>
</dbReference>
<dbReference type="AlphaFoldDB" id="A0A4Z0F8A8"/>
<dbReference type="PIRSF" id="PIRSF000857">
    <property type="entry name" value="PAPS_reductase"/>
    <property type="match status" value="1"/>
</dbReference>
<keyword evidence="2 4" id="KW-0963">Cytoplasm</keyword>
<dbReference type="GO" id="GO:0019379">
    <property type="term" value="P:sulfate assimilation, phosphoadenylyl sulfate reduction by phosphoadenylyl-sulfate reductase (thioredoxin)"/>
    <property type="evidence" value="ECO:0007669"/>
    <property type="project" value="UniProtKB-UniRule"/>
</dbReference>
<dbReference type="NCBIfam" id="NF002537">
    <property type="entry name" value="PRK02090.1"/>
    <property type="match status" value="1"/>
</dbReference>
<name>A0A4Z0F8A8_9GAMM</name>
<dbReference type="EMBL" id="SRIO01000008">
    <property type="protein sequence ID" value="TFZ82582.1"/>
    <property type="molecule type" value="Genomic_DNA"/>
</dbReference>
<evidence type="ECO:0000256" key="3">
    <source>
        <dbReference type="ARBA" id="ARBA00023002"/>
    </source>
</evidence>
<accession>A0A4Z0F8A8</accession>
<dbReference type="Gene3D" id="3.40.50.620">
    <property type="entry name" value="HUPs"/>
    <property type="match status" value="1"/>
</dbReference>
<dbReference type="GO" id="GO:0004604">
    <property type="term" value="F:phosphoadenylyl-sulfate reductase (thioredoxin) activity"/>
    <property type="evidence" value="ECO:0007669"/>
    <property type="project" value="UniProtKB-UniRule"/>
</dbReference>
<dbReference type="OrthoDB" id="9794018at2"/>
<dbReference type="NCBIfam" id="TIGR02057">
    <property type="entry name" value="PAPS_reductase"/>
    <property type="match status" value="1"/>
</dbReference>
<evidence type="ECO:0000313" key="7">
    <source>
        <dbReference type="Proteomes" id="UP000297890"/>
    </source>
</evidence>
<feature type="domain" description="Phosphoadenosine phosphosulphate reductase" evidence="5">
    <location>
        <begin position="47"/>
        <end position="219"/>
    </location>
</feature>